<evidence type="ECO:0000313" key="1">
    <source>
        <dbReference type="EMBL" id="CAJ2510973.1"/>
    </source>
</evidence>
<dbReference type="AlphaFoldDB" id="A0AAI8VTV6"/>
<organism evidence="1 2">
    <name type="scientific">Anthostomella pinea</name>
    <dbReference type="NCBI Taxonomy" id="933095"/>
    <lineage>
        <taxon>Eukaryota</taxon>
        <taxon>Fungi</taxon>
        <taxon>Dikarya</taxon>
        <taxon>Ascomycota</taxon>
        <taxon>Pezizomycotina</taxon>
        <taxon>Sordariomycetes</taxon>
        <taxon>Xylariomycetidae</taxon>
        <taxon>Xylariales</taxon>
        <taxon>Xylariaceae</taxon>
        <taxon>Anthostomella</taxon>
    </lineage>
</organism>
<evidence type="ECO:0000313" key="2">
    <source>
        <dbReference type="Proteomes" id="UP001295740"/>
    </source>
</evidence>
<dbReference type="Proteomes" id="UP001295740">
    <property type="component" value="Unassembled WGS sequence"/>
</dbReference>
<proteinExistence type="predicted"/>
<protein>
    <submittedName>
        <fullName evidence="1">Uu.00g065980.m01.CDS01</fullName>
    </submittedName>
</protein>
<gene>
    <name evidence="1" type="ORF">KHLLAP_LOCUS11441</name>
</gene>
<dbReference type="EMBL" id="CAUWAG010000018">
    <property type="protein sequence ID" value="CAJ2510973.1"/>
    <property type="molecule type" value="Genomic_DNA"/>
</dbReference>
<sequence>MAPNSSKWDDAMNAALYQSIYDVLDPKFTKEDQAAIVASMAAQGYSVNWNGIR</sequence>
<comment type="caution">
    <text evidence="1">The sequence shown here is derived from an EMBL/GenBank/DDBJ whole genome shotgun (WGS) entry which is preliminary data.</text>
</comment>
<keyword evidence="2" id="KW-1185">Reference proteome</keyword>
<name>A0AAI8VTV6_9PEZI</name>
<reference evidence="1" key="1">
    <citation type="submission" date="2023-10" db="EMBL/GenBank/DDBJ databases">
        <authorList>
            <person name="Hackl T."/>
        </authorList>
    </citation>
    <scope>NUCLEOTIDE SEQUENCE</scope>
</reference>
<accession>A0AAI8VTV6</accession>